<proteinExistence type="predicted"/>
<organism evidence="1 2">
    <name type="scientific">Naegleria lovaniensis</name>
    <name type="common">Amoeba</name>
    <dbReference type="NCBI Taxonomy" id="51637"/>
    <lineage>
        <taxon>Eukaryota</taxon>
        <taxon>Discoba</taxon>
        <taxon>Heterolobosea</taxon>
        <taxon>Tetramitia</taxon>
        <taxon>Eutetramitia</taxon>
        <taxon>Vahlkampfiidae</taxon>
        <taxon>Naegleria</taxon>
    </lineage>
</organism>
<keyword evidence="2" id="KW-1185">Reference proteome</keyword>
<comment type="caution">
    <text evidence="1">The sequence shown here is derived from an EMBL/GenBank/DDBJ whole genome shotgun (WGS) entry which is preliminary data.</text>
</comment>
<reference evidence="1 2" key="1">
    <citation type="journal article" date="2018" name="BMC Genomics">
        <title>The genome of Naegleria lovaniensis, the basis for a comparative approach to unravel pathogenicity factors of the human pathogenic amoeba N. fowleri.</title>
        <authorList>
            <person name="Liechti N."/>
            <person name="Schurch N."/>
            <person name="Bruggmann R."/>
            <person name="Wittwer M."/>
        </authorList>
    </citation>
    <scope>NUCLEOTIDE SEQUENCE [LARGE SCALE GENOMIC DNA]</scope>
    <source>
        <strain evidence="1 2">ATCC 30569</strain>
    </source>
</reference>
<dbReference type="Proteomes" id="UP000816034">
    <property type="component" value="Unassembled WGS sequence"/>
</dbReference>
<dbReference type="EMBL" id="PYSW02000040">
    <property type="protein sequence ID" value="KAG2375080.1"/>
    <property type="molecule type" value="Genomic_DNA"/>
</dbReference>
<sequence>MVDDQITREVIIQIYHLGFSQRIDIGCNTGFKSDVLVSQSNTEYNIDKYALIVADQILTQLSTLKKTKILTNDVDSFETQLVSLTGMVQRDDLRRWFTLLSTFKEEMKDMSWTWSGIFDVIQTLMERILQLREGDNDLRERIMQLKKNEPSNMESNSSLSKLYLVTSALALSTLDQPTAQDTESLKEACNQILNMETLLQPADITFISMVMFDMALKTKDSTFLQDSFILATYANTIDPVGSESLMVRIGEHIIDHYSSFPWYLSHQFVEFVCRRISTCNMGSPRFAIKYCDLLLHNIAESRRDPILSNTFEYTEDLKRVLEKGFETKYFKEDIERFKQTKDLHHIYKALNSVYNTSQDTFTVNRAHKLAEIVKVVKQANEKMDSIEIFIILLNSVHKK</sequence>
<dbReference type="AlphaFoldDB" id="A0AA88KDX3"/>
<evidence type="ECO:0000313" key="2">
    <source>
        <dbReference type="Proteomes" id="UP000816034"/>
    </source>
</evidence>
<protein>
    <submittedName>
        <fullName evidence="1">Uncharacterized protein</fullName>
    </submittedName>
</protein>
<gene>
    <name evidence="1" type="ORF">C9374_010084</name>
</gene>
<name>A0AA88KDX3_NAELO</name>
<dbReference type="RefSeq" id="XP_044544254.1">
    <property type="nucleotide sequence ID" value="XM_044685589.1"/>
</dbReference>
<accession>A0AA88KDX3</accession>
<evidence type="ECO:0000313" key="1">
    <source>
        <dbReference type="EMBL" id="KAG2375080.1"/>
    </source>
</evidence>
<dbReference type="GeneID" id="68102538"/>